<protein>
    <submittedName>
        <fullName evidence="1">Kinase domain protein</fullName>
    </submittedName>
</protein>
<gene>
    <name evidence="1" type="ORF">KU39_762</name>
</gene>
<reference evidence="1 2" key="1">
    <citation type="journal article" date="2014" name="Genome Announc.">
        <title>Comparative Genome Analysis of Two Isolates of the Fish Pathogen Piscirickettsia salmonis from Different Hosts Reveals Major Differences in Virulence-Associated Secretion Systems.</title>
        <authorList>
            <person name="Bohle H."/>
            <person name="Henriquez P."/>
            <person name="Grothusen H."/>
            <person name="Navas E."/>
            <person name="Sandoval A."/>
            <person name="Bustamante F."/>
            <person name="Bustos P."/>
            <person name="Mancilla M."/>
        </authorList>
    </citation>
    <scope>NUCLEOTIDE SEQUENCE [LARGE SCALE GENOMIC DNA]</scope>
    <source>
        <strain evidence="2">B1-32597</strain>
    </source>
</reference>
<dbReference type="EMBL" id="CP012508">
    <property type="protein sequence ID" value="ALB21946.1"/>
    <property type="molecule type" value="Genomic_DNA"/>
</dbReference>
<dbReference type="Proteomes" id="UP000029558">
    <property type="component" value="Chromosome"/>
</dbReference>
<dbReference type="AlphaFoldDB" id="A0A1L6T9T2"/>
<organism evidence="1 2">
    <name type="scientific">Piscirickettsia salmonis</name>
    <dbReference type="NCBI Taxonomy" id="1238"/>
    <lineage>
        <taxon>Bacteria</taxon>
        <taxon>Pseudomonadati</taxon>
        <taxon>Pseudomonadota</taxon>
        <taxon>Gammaproteobacteria</taxon>
        <taxon>Thiotrichales</taxon>
        <taxon>Piscirickettsiaceae</taxon>
        <taxon>Piscirickettsia</taxon>
    </lineage>
</organism>
<keyword evidence="1" id="KW-0418">Kinase</keyword>
<evidence type="ECO:0000313" key="2">
    <source>
        <dbReference type="Proteomes" id="UP000029558"/>
    </source>
</evidence>
<proteinExistence type="predicted"/>
<evidence type="ECO:0000313" key="1">
    <source>
        <dbReference type="EMBL" id="ALB21946.1"/>
    </source>
</evidence>
<dbReference type="RefSeq" id="WP_017377226.1">
    <property type="nucleotide sequence ID" value="NZ_CP012508.1"/>
</dbReference>
<name>A0A1L6T9T2_PISSA</name>
<dbReference type="GO" id="GO:0016301">
    <property type="term" value="F:kinase activity"/>
    <property type="evidence" value="ECO:0007669"/>
    <property type="project" value="UniProtKB-KW"/>
</dbReference>
<accession>A0A1L6T9T2</accession>
<sequence length="96" mass="11195">MKPIYPGLNTSLDTKNTRFKGAPLYAIAGQSYFNTHEQDQVIDPSFIERQNKLTEKNWDARVQFSFQEYCALSPADRLQLTRLHAIRWNYTLMALP</sequence>
<keyword evidence="1" id="KW-0808">Transferase</keyword>